<reference evidence="2" key="1">
    <citation type="submission" date="2023-03" db="EMBL/GenBank/DDBJ databases">
        <title>Actinoallomurus iriomotensis NBRC 103681.</title>
        <authorList>
            <person name="Ichikawa N."/>
            <person name="Sato H."/>
            <person name="Tonouchi N."/>
        </authorList>
    </citation>
    <scope>NUCLEOTIDE SEQUENCE</scope>
    <source>
        <strain evidence="2">NBRC 103681</strain>
    </source>
</reference>
<evidence type="ECO:0000256" key="1">
    <source>
        <dbReference type="SAM" id="MobiDB-lite"/>
    </source>
</evidence>
<evidence type="ECO:0000313" key="3">
    <source>
        <dbReference type="Proteomes" id="UP001165135"/>
    </source>
</evidence>
<dbReference type="Proteomes" id="UP001165135">
    <property type="component" value="Unassembled WGS sequence"/>
</dbReference>
<protein>
    <submittedName>
        <fullName evidence="2">Uncharacterized protein</fullName>
    </submittedName>
</protein>
<dbReference type="AlphaFoldDB" id="A0A9W6VU88"/>
<proteinExistence type="predicted"/>
<sequence length="86" mass="9003">MTSDGLHRRLHDELAALVAALGVPPERLFAALVNGQAVGEDDAVLDRLGRSLAQVRGRGHPIGADEDPVHPKIASRRASGTAGEYG</sequence>
<organism evidence="2 3">
    <name type="scientific">Actinoallomurus iriomotensis</name>
    <dbReference type="NCBI Taxonomy" id="478107"/>
    <lineage>
        <taxon>Bacteria</taxon>
        <taxon>Bacillati</taxon>
        <taxon>Actinomycetota</taxon>
        <taxon>Actinomycetes</taxon>
        <taxon>Streptosporangiales</taxon>
        <taxon>Thermomonosporaceae</taxon>
        <taxon>Actinoallomurus</taxon>
    </lineage>
</organism>
<dbReference type="EMBL" id="BSTJ01000011">
    <property type="protein sequence ID" value="GLY79312.1"/>
    <property type="molecule type" value="Genomic_DNA"/>
</dbReference>
<comment type="caution">
    <text evidence="2">The sequence shown here is derived from an EMBL/GenBank/DDBJ whole genome shotgun (WGS) entry which is preliminary data.</text>
</comment>
<evidence type="ECO:0000313" key="2">
    <source>
        <dbReference type="EMBL" id="GLY79312.1"/>
    </source>
</evidence>
<accession>A0A9W6VU88</accession>
<name>A0A9W6VU88_9ACTN</name>
<feature type="region of interest" description="Disordered" evidence="1">
    <location>
        <begin position="56"/>
        <end position="86"/>
    </location>
</feature>
<gene>
    <name evidence="2" type="ORF">Airi01_075790</name>
</gene>